<dbReference type="eggNOG" id="COG1022">
    <property type="taxonomic scope" value="Bacteria"/>
</dbReference>
<accession>A0A081KCV2</accession>
<keyword evidence="1" id="KW-0547">Nucleotide-binding</keyword>
<dbReference type="GO" id="GO:0005524">
    <property type="term" value="F:ATP binding"/>
    <property type="evidence" value="ECO:0007669"/>
    <property type="project" value="UniProtKB-KW"/>
</dbReference>
<dbReference type="SUPFAM" id="SSF56801">
    <property type="entry name" value="Acetyl-CoA synthetase-like"/>
    <property type="match status" value="1"/>
</dbReference>
<evidence type="ECO:0000313" key="5">
    <source>
        <dbReference type="Proteomes" id="UP000027997"/>
    </source>
</evidence>
<dbReference type="PANTHER" id="PTHR43272:SF33">
    <property type="entry name" value="AMP-BINDING DOMAIN-CONTAINING PROTEIN-RELATED"/>
    <property type="match status" value="1"/>
</dbReference>
<evidence type="ECO:0000256" key="2">
    <source>
        <dbReference type="ARBA" id="ARBA00022840"/>
    </source>
</evidence>
<dbReference type="PROSITE" id="PS00455">
    <property type="entry name" value="AMP_BINDING"/>
    <property type="match status" value="1"/>
</dbReference>
<feature type="domain" description="AMP-dependent synthetase/ligase" evidence="3">
    <location>
        <begin position="15"/>
        <end position="431"/>
    </location>
</feature>
<keyword evidence="2" id="KW-0067">ATP-binding</keyword>
<dbReference type="Pfam" id="PF00501">
    <property type="entry name" value="AMP-binding"/>
    <property type="match status" value="1"/>
</dbReference>
<dbReference type="Proteomes" id="UP000027997">
    <property type="component" value="Unassembled WGS sequence"/>
</dbReference>
<dbReference type="EMBL" id="JOJP01000001">
    <property type="protein sequence ID" value="KEI71978.1"/>
    <property type="molecule type" value="Genomic_DNA"/>
</dbReference>
<reference evidence="4 5" key="1">
    <citation type="submission" date="2014-06" db="EMBL/GenBank/DDBJ databases">
        <title>Whole Genome Sequences of Three Symbiotic Endozoicomonas Bacteria.</title>
        <authorList>
            <person name="Neave M.J."/>
            <person name="Apprill A."/>
            <person name="Voolstra C.R."/>
        </authorList>
    </citation>
    <scope>NUCLEOTIDE SEQUENCE [LARGE SCALE GENOMIC DNA]</scope>
    <source>
        <strain evidence="4 5">DSM 22380</strain>
    </source>
</reference>
<evidence type="ECO:0000256" key="1">
    <source>
        <dbReference type="ARBA" id="ARBA00022741"/>
    </source>
</evidence>
<dbReference type="Pfam" id="PF23562">
    <property type="entry name" value="AMP-binding_C_3"/>
    <property type="match status" value="1"/>
</dbReference>
<gene>
    <name evidence="4" type="ORF">GV64_15710</name>
</gene>
<comment type="caution">
    <text evidence="4">The sequence shown here is derived from an EMBL/GenBank/DDBJ whole genome shotgun (WGS) entry which is preliminary data.</text>
</comment>
<protein>
    <submittedName>
        <fullName evidence="4">Long-chain fatty acid--CoA ligase</fullName>
    </submittedName>
</protein>
<dbReference type="InterPro" id="IPR042099">
    <property type="entry name" value="ANL_N_sf"/>
</dbReference>
<dbReference type="GO" id="GO:0016020">
    <property type="term" value="C:membrane"/>
    <property type="evidence" value="ECO:0007669"/>
    <property type="project" value="TreeGrafter"/>
</dbReference>
<dbReference type="STRING" id="305900.GV64_15710"/>
<name>A0A081KCV2_9GAMM</name>
<keyword evidence="5" id="KW-1185">Reference proteome</keyword>
<keyword evidence="4" id="KW-0436">Ligase</keyword>
<organism evidence="4 5">
    <name type="scientific">Endozoicomonas elysicola</name>
    <dbReference type="NCBI Taxonomy" id="305900"/>
    <lineage>
        <taxon>Bacteria</taxon>
        <taxon>Pseudomonadati</taxon>
        <taxon>Pseudomonadota</taxon>
        <taxon>Gammaproteobacteria</taxon>
        <taxon>Oceanospirillales</taxon>
        <taxon>Endozoicomonadaceae</taxon>
        <taxon>Endozoicomonas</taxon>
    </lineage>
</organism>
<dbReference type="Gene3D" id="3.40.50.12780">
    <property type="entry name" value="N-terminal domain of ligase-like"/>
    <property type="match status" value="1"/>
</dbReference>
<dbReference type="AlphaFoldDB" id="A0A081KCV2"/>
<evidence type="ECO:0000313" key="4">
    <source>
        <dbReference type="EMBL" id="KEI71978.1"/>
    </source>
</evidence>
<dbReference type="PANTHER" id="PTHR43272">
    <property type="entry name" value="LONG-CHAIN-FATTY-ACID--COA LIGASE"/>
    <property type="match status" value="1"/>
</dbReference>
<proteinExistence type="predicted"/>
<dbReference type="InterPro" id="IPR000873">
    <property type="entry name" value="AMP-dep_synth/lig_dom"/>
</dbReference>
<dbReference type="InterPro" id="IPR020845">
    <property type="entry name" value="AMP-binding_CS"/>
</dbReference>
<evidence type="ECO:0000259" key="3">
    <source>
        <dbReference type="Pfam" id="PF00501"/>
    </source>
</evidence>
<dbReference type="CDD" id="cd05907">
    <property type="entry name" value="VL_LC_FACS_like"/>
    <property type="match status" value="1"/>
</dbReference>
<sequence length="608" mass="68808">MNSPLNMHLISQIRDRAQRSPEHIAMRFATQSSDQDAHQNEWQEVSWHQLSEKIDQASRALLKQNLRVQAKVGIWSQNIPQWTVADLACLQARLVTVPLYPTSTTEQVKYILDETEASLLFVGEQAQYQGALELLAQSSTLKTIVIFDRSVDIATCPQAIYFDDFIQHGVEQAILEERLAARCMEDLFTLIYTSGTTGEPKGVMLDFANMAASFRGHDQIIHLDSLDTSLCFLPLSHIFERAWSFYALARGATNVYLKDPHQVSEALKTVKPTVLCAVPRFFEKVYTTIHGKVSSAPFARRMIFNTAVKIGMAHMEHRRQGTEAPIYLQKLNNIADKMVFSKIREGLGGRIRFMPCGGARLDDDINRFFHAIGVDVKVGYGMTETVATVTCFRDTEFEFGSCGMPLPGIQVRIGDEGEIQVKGDTVMRGYYKKPEETAKTFTADGWLHTGDAGLVDENGALRMTERIKELMKTSNGKYIAPQYIEGTITKDRFIEQIAIVADARNYVTALIVPAFEALEEHAKALNLKYQNHKELIQHSSIQELIQERVNKIQEGLAKFEQVKKFTLLPKEFSIELGEITPTLKLRRKIIMKRFRKEIEAMYVTKAKA</sequence>
<dbReference type="GO" id="GO:0004467">
    <property type="term" value="F:long-chain fatty acid-CoA ligase activity"/>
    <property type="evidence" value="ECO:0007669"/>
    <property type="project" value="TreeGrafter"/>
</dbReference>